<evidence type="ECO:0000313" key="7">
    <source>
        <dbReference type="EMBL" id="XCH22778.1"/>
    </source>
</evidence>
<evidence type="ECO:0000256" key="3">
    <source>
        <dbReference type="ARBA" id="ARBA00023082"/>
    </source>
</evidence>
<dbReference type="SUPFAM" id="SSF88946">
    <property type="entry name" value="Sigma2 domain of RNA polymerase sigma factors"/>
    <property type="match status" value="1"/>
</dbReference>
<dbReference type="CDD" id="cd06171">
    <property type="entry name" value="Sigma70_r4"/>
    <property type="match status" value="1"/>
</dbReference>
<dbReference type="EMBL" id="CP159289">
    <property type="protein sequence ID" value="XCH22778.1"/>
    <property type="molecule type" value="Genomic_DNA"/>
</dbReference>
<accession>A0AAU8FGG2</accession>
<dbReference type="NCBIfam" id="TIGR02937">
    <property type="entry name" value="sigma70-ECF"/>
    <property type="match status" value="1"/>
</dbReference>
<dbReference type="RefSeq" id="WP_353718105.1">
    <property type="nucleotide sequence ID" value="NZ_CP159289.1"/>
</dbReference>
<sequence length="201" mass="23583">MTSGENSLQSRDIRLWKELVRGCDQALGQLMQVHFKALLNYGFKFVKDDAFVKDCIQEVFIDLWRTRERVAEPGSIKAYLLVSLRRKIMRNRRTMRFGDPSLLVPEEATFSIEFSPEWWMIEQETLARKTRMISDMLDALPARQREVVYLKYYQELSREEISAMLDIAPQTVSNLLQMAYGQLRKRFSPSAIGTLLLLLFY</sequence>
<keyword evidence="3" id="KW-0731">Sigma factor</keyword>
<dbReference type="GO" id="GO:0003677">
    <property type="term" value="F:DNA binding"/>
    <property type="evidence" value="ECO:0007669"/>
    <property type="project" value="InterPro"/>
</dbReference>
<dbReference type="Pfam" id="PF04542">
    <property type="entry name" value="Sigma70_r2"/>
    <property type="match status" value="1"/>
</dbReference>
<evidence type="ECO:0000259" key="6">
    <source>
        <dbReference type="Pfam" id="PF08281"/>
    </source>
</evidence>
<protein>
    <submittedName>
        <fullName evidence="7">Sigma-70 family RNA polymerase sigma factor</fullName>
    </submittedName>
</protein>
<gene>
    <name evidence="7" type="ORF">ABV298_20890</name>
</gene>
<feature type="domain" description="RNA polymerase sigma factor 70 region 4 type 2" evidence="6">
    <location>
        <begin position="131"/>
        <end position="180"/>
    </location>
</feature>
<dbReference type="PANTHER" id="PTHR43133">
    <property type="entry name" value="RNA POLYMERASE ECF-TYPE SIGMA FACTO"/>
    <property type="match status" value="1"/>
</dbReference>
<dbReference type="Gene3D" id="1.10.1740.10">
    <property type="match status" value="1"/>
</dbReference>
<dbReference type="InterPro" id="IPR014284">
    <property type="entry name" value="RNA_pol_sigma-70_dom"/>
</dbReference>
<comment type="similarity">
    <text evidence="1">Belongs to the sigma-70 factor family. ECF subfamily.</text>
</comment>
<evidence type="ECO:0000256" key="1">
    <source>
        <dbReference type="ARBA" id="ARBA00010641"/>
    </source>
</evidence>
<dbReference type="InterPro" id="IPR007627">
    <property type="entry name" value="RNA_pol_sigma70_r2"/>
</dbReference>
<dbReference type="PANTHER" id="PTHR43133:SF46">
    <property type="entry name" value="RNA POLYMERASE SIGMA-70 FACTOR ECF SUBFAMILY"/>
    <property type="match status" value="1"/>
</dbReference>
<dbReference type="InterPro" id="IPR036388">
    <property type="entry name" value="WH-like_DNA-bd_sf"/>
</dbReference>
<evidence type="ECO:0000256" key="4">
    <source>
        <dbReference type="ARBA" id="ARBA00023163"/>
    </source>
</evidence>
<organism evidence="7">
    <name type="scientific">Dyadobacter sp. 676</name>
    <dbReference type="NCBI Taxonomy" id="3088362"/>
    <lineage>
        <taxon>Bacteria</taxon>
        <taxon>Pseudomonadati</taxon>
        <taxon>Bacteroidota</taxon>
        <taxon>Cytophagia</taxon>
        <taxon>Cytophagales</taxon>
        <taxon>Spirosomataceae</taxon>
        <taxon>Dyadobacter</taxon>
    </lineage>
</organism>
<proteinExistence type="inferred from homology"/>
<feature type="domain" description="RNA polymerase sigma-70 region 2" evidence="5">
    <location>
        <begin position="33"/>
        <end position="94"/>
    </location>
</feature>
<name>A0AAU8FGG2_9BACT</name>
<dbReference type="Pfam" id="PF08281">
    <property type="entry name" value="Sigma70_r4_2"/>
    <property type="match status" value="1"/>
</dbReference>
<evidence type="ECO:0000259" key="5">
    <source>
        <dbReference type="Pfam" id="PF04542"/>
    </source>
</evidence>
<dbReference type="InterPro" id="IPR039425">
    <property type="entry name" value="RNA_pol_sigma-70-like"/>
</dbReference>
<dbReference type="AlphaFoldDB" id="A0AAU8FGG2"/>
<dbReference type="GO" id="GO:0016987">
    <property type="term" value="F:sigma factor activity"/>
    <property type="evidence" value="ECO:0007669"/>
    <property type="project" value="UniProtKB-KW"/>
</dbReference>
<evidence type="ECO:0000256" key="2">
    <source>
        <dbReference type="ARBA" id="ARBA00023015"/>
    </source>
</evidence>
<dbReference type="Gene3D" id="1.10.10.10">
    <property type="entry name" value="Winged helix-like DNA-binding domain superfamily/Winged helix DNA-binding domain"/>
    <property type="match status" value="1"/>
</dbReference>
<dbReference type="InterPro" id="IPR013249">
    <property type="entry name" value="RNA_pol_sigma70_r4_t2"/>
</dbReference>
<dbReference type="GO" id="GO:0006352">
    <property type="term" value="P:DNA-templated transcription initiation"/>
    <property type="evidence" value="ECO:0007669"/>
    <property type="project" value="InterPro"/>
</dbReference>
<dbReference type="SUPFAM" id="SSF88659">
    <property type="entry name" value="Sigma3 and sigma4 domains of RNA polymerase sigma factors"/>
    <property type="match status" value="1"/>
</dbReference>
<dbReference type="InterPro" id="IPR013324">
    <property type="entry name" value="RNA_pol_sigma_r3/r4-like"/>
</dbReference>
<keyword evidence="4" id="KW-0804">Transcription</keyword>
<reference evidence="7" key="1">
    <citation type="submission" date="2024-06" db="EMBL/GenBank/DDBJ databases">
        <title>Sequencing and assembly of the genome of Dyadobacter sp. strain 676, a symbiont of Cyamopsis tetragonoloba.</title>
        <authorList>
            <person name="Guro P."/>
            <person name="Sazanova A."/>
            <person name="Kuznetsova I."/>
            <person name="Belimov A."/>
            <person name="Safronova V."/>
        </authorList>
    </citation>
    <scope>NUCLEOTIDE SEQUENCE</scope>
    <source>
        <strain evidence="7">676</strain>
    </source>
</reference>
<dbReference type="InterPro" id="IPR013325">
    <property type="entry name" value="RNA_pol_sigma_r2"/>
</dbReference>
<keyword evidence="2" id="KW-0805">Transcription regulation</keyword>